<reference evidence="2" key="1">
    <citation type="submission" date="2016-10" db="EMBL/GenBank/DDBJ databases">
        <authorList>
            <person name="Varghese N."/>
            <person name="Submissions S."/>
        </authorList>
    </citation>
    <scope>NUCLEOTIDE SEQUENCE [LARGE SCALE GENOMIC DNA]</scope>
    <source>
        <strain evidence="2">KHC7</strain>
    </source>
</reference>
<proteinExistence type="predicted"/>
<name>A0A1G7NTI4_9BACT</name>
<evidence type="ECO:0000313" key="2">
    <source>
        <dbReference type="Proteomes" id="UP000199355"/>
    </source>
</evidence>
<keyword evidence="2" id="KW-1185">Reference proteome</keyword>
<organism evidence="1 2">
    <name type="scientific">Desulfovibrio legallii</name>
    <dbReference type="NCBI Taxonomy" id="571438"/>
    <lineage>
        <taxon>Bacteria</taxon>
        <taxon>Pseudomonadati</taxon>
        <taxon>Thermodesulfobacteriota</taxon>
        <taxon>Desulfovibrionia</taxon>
        <taxon>Desulfovibrionales</taxon>
        <taxon>Desulfovibrionaceae</taxon>
        <taxon>Desulfovibrio</taxon>
    </lineage>
</organism>
<gene>
    <name evidence="1" type="ORF">SAMN05192586_11262</name>
</gene>
<accession>A0A1G7NTI4</accession>
<dbReference type="Proteomes" id="UP000199355">
    <property type="component" value="Unassembled WGS sequence"/>
</dbReference>
<dbReference type="RefSeq" id="WP_092154267.1">
    <property type="nucleotide sequence ID" value="NZ_FNBX01000012.1"/>
</dbReference>
<sequence>MDIQLAIIILCVLAALFFIVRRMRRAVRSGQCGCGCDGCSPKDNACSCGGQAEIKPLHAEDAAPKTKTP</sequence>
<protein>
    <submittedName>
        <fullName evidence="1">Virus attachment protein p12 family protein</fullName>
    </submittedName>
</protein>
<evidence type="ECO:0000313" key="1">
    <source>
        <dbReference type="EMBL" id="SDF76540.1"/>
    </source>
</evidence>
<dbReference type="Pfam" id="PF12669">
    <property type="entry name" value="FeoB_associated"/>
    <property type="match status" value="1"/>
</dbReference>
<dbReference type="EMBL" id="FNBX01000012">
    <property type="protein sequence ID" value="SDF76540.1"/>
    <property type="molecule type" value="Genomic_DNA"/>
</dbReference>
<dbReference type="AlphaFoldDB" id="A0A1G7NTI4"/>